<name>A0A448ZML2_9STRA</name>
<feature type="region of interest" description="Disordered" evidence="1">
    <location>
        <begin position="291"/>
        <end position="324"/>
    </location>
</feature>
<sequence length="627" mass="67294">MDENLSESESRGRSTETDSKPDSTNPLVVDCAIIGAGAAGLRCASRLLGETGNDTGLSVVVLEARDRIGGRILTTAEASAGGSFFRDHGAAWVHGAHPDNPMVRLLADAGAETDSETEPTPSEPKGEEGPGLLPVLQPVFDGNAWVRPHTVLHGGGGRTKPAISYFVDGTLVVPGGGDGNDGDGETDREHPTGAEPLVAEGSSRSLCPTSRSIRRHYRILRTMVSGCENGEFDETDCVDERYRQLSGSPGPGDEEDRLVGLLAPFYLYLVENWNGISMTETQLGEIVEMLVPGNDDGGSSTEETPEEKLDDPAQRQTPPCHHQGTVETDERYVCVGDFAGPHCKVETGMATVLDPLLRSLGDGVLRRNRKVVSVTDKEDRVRIETEGGETFEAGVCVSTLPLGCLQEHLRRPQGEPGFFRPPLSRAKEEAVSSLWSGSYKKVFLTFDRVFWPVDPPMIGLVRSTPPETGAKDPLPGRHLVLYNLWAGRGIPSVEAILCGDLGKWAFGRTDEAIRDAVLGFLAAAMGIPGADLSSSCMGCHVTRWEEDPFTRGSYSSVCLDTSDKHLSELSAPEWGGRLLFAGEATEPDHMGSVHAALMSGDRVAAEVLAAVRHRCSSNDRDVPTTRC</sequence>
<keyword evidence="4" id="KW-1185">Reference proteome</keyword>
<evidence type="ECO:0000313" key="4">
    <source>
        <dbReference type="Proteomes" id="UP000291116"/>
    </source>
</evidence>
<dbReference type="InterPro" id="IPR050281">
    <property type="entry name" value="Flavin_monoamine_oxidase"/>
</dbReference>
<dbReference type="PANTHER" id="PTHR10742:SF410">
    <property type="entry name" value="LYSINE-SPECIFIC HISTONE DEMETHYLASE 2"/>
    <property type="match status" value="1"/>
</dbReference>
<dbReference type="InterPro" id="IPR002937">
    <property type="entry name" value="Amino_oxidase"/>
</dbReference>
<accession>A0A448ZML2</accession>
<dbReference type="InterPro" id="IPR036188">
    <property type="entry name" value="FAD/NAD-bd_sf"/>
</dbReference>
<dbReference type="Proteomes" id="UP000291116">
    <property type="component" value="Unassembled WGS sequence"/>
</dbReference>
<proteinExistence type="predicted"/>
<feature type="domain" description="Amine oxidase" evidence="2">
    <location>
        <begin position="335"/>
        <end position="608"/>
    </location>
</feature>
<feature type="region of interest" description="Disordered" evidence="1">
    <location>
        <begin position="174"/>
        <end position="205"/>
    </location>
</feature>
<feature type="region of interest" description="Disordered" evidence="1">
    <location>
        <begin position="1"/>
        <end position="26"/>
    </location>
</feature>
<dbReference type="GO" id="GO:0016491">
    <property type="term" value="F:oxidoreductase activity"/>
    <property type="evidence" value="ECO:0007669"/>
    <property type="project" value="InterPro"/>
</dbReference>
<organism evidence="3 4">
    <name type="scientific">Pseudo-nitzschia multistriata</name>
    <dbReference type="NCBI Taxonomy" id="183589"/>
    <lineage>
        <taxon>Eukaryota</taxon>
        <taxon>Sar</taxon>
        <taxon>Stramenopiles</taxon>
        <taxon>Ochrophyta</taxon>
        <taxon>Bacillariophyta</taxon>
        <taxon>Bacillariophyceae</taxon>
        <taxon>Bacillariophycidae</taxon>
        <taxon>Bacillariales</taxon>
        <taxon>Bacillariaceae</taxon>
        <taxon>Pseudo-nitzschia</taxon>
    </lineage>
</organism>
<dbReference type="SUPFAM" id="SSF54373">
    <property type="entry name" value="FAD-linked reductases, C-terminal domain"/>
    <property type="match status" value="1"/>
</dbReference>
<feature type="domain" description="Amine oxidase" evidence="2">
    <location>
        <begin position="39"/>
        <end position="116"/>
    </location>
</feature>
<protein>
    <recommendedName>
        <fullName evidence="2">Amine oxidase domain-containing protein</fullName>
    </recommendedName>
</protein>
<reference evidence="3 4" key="1">
    <citation type="submission" date="2019-01" db="EMBL/GenBank/DDBJ databases">
        <authorList>
            <person name="Ferrante I. M."/>
        </authorList>
    </citation>
    <scope>NUCLEOTIDE SEQUENCE [LARGE SCALE GENOMIC DNA]</scope>
    <source>
        <strain evidence="3 4">B856</strain>
    </source>
</reference>
<dbReference type="PANTHER" id="PTHR10742">
    <property type="entry name" value="FLAVIN MONOAMINE OXIDASE"/>
    <property type="match status" value="1"/>
</dbReference>
<dbReference type="OrthoDB" id="5046242at2759"/>
<dbReference type="Gene3D" id="3.50.50.60">
    <property type="entry name" value="FAD/NAD(P)-binding domain"/>
    <property type="match status" value="2"/>
</dbReference>
<feature type="compositionally biased region" description="Basic and acidic residues" evidence="1">
    <location>
        <begin position="8"/>
        <end position="21"/>
    </location>
</feature>
<dbReference type="Pfam" id="PF01593">
    <property type="entry name" value="Amino_oxidase"/>
    <property type="match status" value="2"/>
</dbReference>
<evidence type="ECO:0000259" key="2">
    <source>
        <dbReference type="Pfam" id="PF01593"/>
    </source>
</evidence>
<gene>
    <name evidence="3" type="ORF">PSNMU_V1.4_AUG-EV-PASAV3_0102820</name>
</gene>
<feature type="region of interest" description="Disordered" evidence="1">
    <location>
        <begin position="110"/>
        <end position="132"/>
    </location>
</feature>
<dbReference type="EMBL" id="CAACVS010000531">
    <property type="protein sequence ID" value="VEU43233.1"/>
    <property type="molecule type" value="Genomic_DNA"/>
</dbReference>
<dbReference type="SUPFAM" id="SSF51905">
    <property type="entry name" value="FAD/NAD(P)-binding domain"/>
    <property type="match status" value="1"/>
</dbReference>
<dbReference type="Gene3D" id="3.90.660.10">
    <property type="match status" value="1"/>
</dbReference>
<evidence type="ECO:0000313" key="3">
    <source>
        <dbReference type="EMBL" id="VEU43233.1"/>
    </source>
</evidence>
<dbReference type="AlphaFoldDB" id="A0A448ZML2"/>
<evidence type="ECO:0000256" key="1">
    <source>
        <dbReference type="SAM" id="MobiDB-lite"/>
    </source>
</evidence>